<evidence type="ECO:0000256" key="1">
    <source>
        <dbReference type="ARBA" id="ARBA00004479"/>
    </source>
</evidence>
<keyword evidence="5 13" id="KW-0812">Transmembrane</keyword>
<dbReference type="Pfam" id="PF13855">
    <property type="entry name" value="LRR_8"/>
    <property type="match status" value="2"/>
</dbReference>
<dbReference type="Pfam" id="PF01582">
    <property type="entry name" value="TIR"/>
    <property type="match status" value="1"/>
</dbReference>
<dbReference type="GO" id="GO:0045087">
    <property type="term" value="P:innate immune response"/>
    <property type="evidence" value="ECO:0007669"/>
    <property type="project" value="UniProtKB-KW"/>
</dbReference>
<dbReference type="SMART" id="SM00369">
    <property type="entry name" value="LRR_TYP"/>
    <property type="match status" value="7"/>
</dbReference>
<keyword evidence="9 13" id="KW-1133">Transmembrane helix</keyword>
<evidence type="ECO:0000256" key="11">
    <source>
        <dbReference type="ARBA" id="ARBA00023170"/>
    </source>
</evidence>
<evidence type="ECO:0000256" key="5">
    <source>
        <dbReference type="ARBA" id="ARBA00022692"/>
    </source>
</evidence>
<dbReference type="SMART" id="SM00255">
    <property type="entry name" value="TIR"/>
    <property type="match status" value="1"/>
</dbReference>
<evidence type="ECO:0000256" key="8">
    <source>
        <dbReference type="ARBA" id="ARBA00022859"/>
    </source>
</evidence>
<dbReference type="InterPro" id="IPR035897">
    <property type="entry name" value="Toll_tir_struct_dom_sf"/>
</dbReference>
<evidence type="ECO:0000256" key="7">
    <source>
        <dbReference type="ARBA" id="ARBA00022737"/>
    </source>
</evidence>
<dbReference type="InterPro" id="IPR000157">
    <property type="entry name" value="TIR_dom"/>
</dbReference>
<evidence type="ECO:0000259" key="14">
    <source>
        <dbReference type="PROSITE" id="PS50104"/>
    </source>
</evidence>
<reference evidence="16" key="2">
    <citation type="submission" date="2018-07" db="EMBL/GenBank/DDBJ databases">
        <authorList>
            <person name="Quirk P.G."/>
            <person name="Krulwich T.A."/>
        </authorList>
    </citation>
    <scope>NUCLEOTIDE SEQUENCE</scope>
</reference>
<dbReference type="FunFam" id="3.40.50.10140:FF:000001">
    <property type="entry name" value="Toll-like receptor 2"/>
    <property type="match status" value="1"/>
</dbReference>
<keyword evidence="4" id="KW-0433">Leucine-rich repeat</keyword>
<comment type="subcellular location">
    <subcellularLocation>
        <location evidence="1">Membrane</location>
        <topology evidence="1">Single-pass type I membrane protein</topology>
    </subcellularLocation>
</comment>
<keyword evidence="10 13" id="KW-0472">Membrane</keyword>
<dbReference type="EMBL" id="UFQS01002472">
    <property type="protein sequence ID" value="SSX14121.1"/>
    <property type="molecule type" value="Genomic_DNA"/>
</dbReference>
<evidence type="ECO:0000313" key="16">
    <source>
        <dbReference type="EMBL" id="SSX33537.1"/>
    </source>
</evidence>
<evidence type="ECO:0000256" key="13">
    <source>
        <dbReference type="SAM" id="Phobius"/>
    </source>
</evidence>
<accession>A0A336LB50</accession>
<keyword evidence="8" id="KW-0391">Immunity</keyword>
<dbReference type="InterPro" id="IPR032675">
    <property type="entry name" value="LRR_dom_sf"/>
</dbReference>
<dbReference type="PANTHER" id="PTHR24365">
    <property type="entry name" value="TOLL-LIKE RECEPTOR"/>
    <property type="match status" value="1"/>
</dbReference>
<dbReference type="SUPFAM" id="SSF52200">
    <property type="entry name" value="Toll/Interleukin receptor TIR domain"/>
    <property type="match status" value="1"/>
</dbReference>
<dbReference type="InterPro" id="IPR017241">
    <property type="entry name" value="Toll-like_receptor"/>
</dbReference>
<evidence type="ECO:0000256" key="10">
    <source>
        <dbReference type="ARBA" id="ARBA00023136"/>
    </source>
</evidence>
<dbReference type="PIRSF" id="PIRSF037595">
    <property type="entry name" value="Toll-like_receptor"/>
    <property type="match status" value="1"/>
</dbReference>
<protein>
    <submittedName>
        <fullName evidence="15">CSON006589 protein</fullName>
    </submittedName>
</protein>
<evidence type="ECO:0000256" key="6">
    <source>
        <dbReference type="ARBA" id="ARBA00022729"/>
    </source>
</evidence>
<dbReference type="GO" id="GO:0002224">
    <property type="term" value="P:toll-like receptor signaling pathway"/>
    <property type="evidence" value="ECO:0007669"/>
    <property type="project" value="InterPro"/>
</dbReference>
<keyword evidence="12" id="KW-0325">Glycoprotein</keyword>
<dbReference type="SUPFAM" id="SSF52058">
    <property type="entry name" value="L domain-like"/>
    <property type="match status" value="2"/>
</dbReference>
<dbReference type="AlphaFoldDB" id="A0A336LB50"/>
<dbReference type="PROSITE" id="PS51450">
    <property type="entry name" value="LRR"/>
    <property type="match status" value="2"/>
</dbReference>
<feature type="domain" description="TIR" evidence="14">
    <location>
        <begin position="731"/>
        <end position="885"/>
    </location>
</feature>
<dbReference type="PROSITE" id="PS50104">
    <property type="entry name" value="TIR"/>
    <property type="match status" value="1"/>
</dbReference>
<dbReference type="PANTHER" id="PTHR24365:SF530">
    <property type="entry name" value="MSTPROX-RELATED"/>
    <property type="match status" value="1"/>
</dbReference>
<evidence type="ECO:0000256" key="4">
    <source>
        <dbReference type="ARBA" id="ARBA00022614"/>
    </source>
</evidence>
<gene>
    <name evidence="15" type="primary">CSON006589</name>
</gene>
<reference evidence="15" key="1">
    <citation type="submission" date="2018-04" db="EMBL/GenBank/DDBJ databases">
        <authorList>
            <person name="Go L.Y."/>
            <person name="Mitchell J.A."/>
        </authorList>
    </citation>
    <scope>NUCLEOTIDE SEQUENCE</scope>
    <source>
        <tissue evidence="15">Whole organism</tissue>
    </source>
</reference>
<dbReference type="Gene3D" id="3.40.50.10140">
    <property type="entry name" value="Toll/interleukin-1 receptor homology (TIR) domain"/>
    <property type="match status" value="1"/>
</dbReference>
<dbReference type="EMBL" id="UFQT01002472">
    <property type="protein sequence ID" value="SSX33537.1"/>
    <property type="molecule type" value="Genomic_DNA"/>
</dbReference>
<evidence type="ECO:0000256" key="9">
    <source>
        <dbReference type="ARBA" id="ARBA00022989"/>
    </source>
</evidence>
<organism evidence="15">
    <name type="scientific">Culicoides sonorensis</name>
    <name type="common">Biting midge</name>
    <dbReference type="NCBI Taxonomy" id="179676"/>
    <lineage>
        <taxon>Eukaryota</taxon>
        <taxon>Metazoa</taxon>
        <taxon>Ecdysozoa</taxon>
        <taxon>Arthropoda</taxon>
        <taxon>Hexapoda</taxon>
        <taxon>Insecta</taxon>
        <taxon>Pterygota</taxon>
        <taxon>Neoptera</taxon>
        <taxon>Endopterygota</taxon>
        <taxon>Diptera</taxon>
        <taxon>Nematocera</taxon>
        <taxon>Chironomoidea</taxon>
        <taxon>Ceratopogonidae</taxon>
        <taxon>Ceratopogoninae</taxon>
        <taxon>Culicoides</taxon>
        <taxon>Monoculicoides</taxon>
    </lineage>
</organism>
<feature type="transmembrane region" description="Helical" evidence="13">
    <location>
        <begin position="15"/>
        <end position="35"/>
    </location>
</feature>
<keyword evidence="6" id="KW-0732">Signal</keyword>
<keyword evidence="7" id="KW-0677">Repeat</keyword>
<dbReference type="Gene3D" id="3.80.10.10">
    <property type="entry name" value="Ribonuclease Inhibitor"/>
    <property type="match status" value="3"/>
</dbReference>
<dbReference type="OMA" id="RECILGQ"/>
<keyword evidence="3" id="KW-0399">Innate immunity</keyword>
<proteinExistence type="inferred from homology"/>
<evidence type="ECO:0000256" key="2">
    <source>
        <dbReference type="ARBA" id="ARBA00009634"/>
    </source>
</evidence>
<evidence type="ECO:0000256" key="3">
    <source>
        <dbReference type="ARBA" id="ARBA00022588"/>
    </source>
</evidence>
<name>A0A336LB50_CULSO</name>
<evidence type="ECO:0000313" key="15">
    <source>
        <dbReference type="EMBL" id="SSX14121.1"/>
    </source>
</evidence>
<evidence type="ECO:0000256" key="12">
    <source>
        <dbReference type="ARBA" id="ARBA00023180"/>
    </source>
</evidence>
<comment type="similarity">
    <text evidence="2">Belongs to the Toll-like receptor family.</text>
</comment>
<sequence>MQKAYTKLIRHHNQLMSSIIIFYFLINIFVVSLPINSSRLLPSYENNNTSNESLNIAREIIDESPFNWTRRLKLKVLSANIKSVINREYEKYFNSSWFNRDSESDLSYECLLGPSLYYLWWLDSDGRIRPGLSSKHYCVLDLSNMNITSNSSLETYEVEKYEKVEILSLANNQLTSIPSSYLMKYNGTLERLSLMGNSIGGIGDIKSFLKPKNSFPKLLKLHTLDLRYCEVEYLETGAFANLISLDKLILSYNKIRTIDLGSFYKYNQLHHLDLSYNFVETEEDVEENNSTERMEPFRSLIDGLYLKSHLFSRYLKRLRFLDLSHTKLHAFSGIALAYLGTEVEQLSLCYTQIPIIAEKMFQDTNLRVLDLTGNQGLATTFTNTSLAGIEDKLEIFSFENAYVKHIHWISQLKQLQILKLRRNNINSIPLNTFSELNNLKIIDLSSNHLSHWYERIIYNHSVQVLDLRDNNINVLSKEMIRDFQMVDYLAIGRNTFICNCILKDFLEIALQNTVRQNCDDKIPFLEAAAISRSLHPLDQYDAYTRILNDYLSELRGNHQRINEYFSHHQEEHPQYEIYDPDKKRQVKDEERSNSVSCDTVKNQQKYISMIGHELADGEQMWPKVQLLDYSDEDYKCINSNSTVSYHITELEPCSYFEYQIYPTSDVPTDVLILYPLLVLLSISVLVIFIYYRGYDIKYFCITFRNVTVLSLLDKDKRKLLKNRNNSEVDEYAYDVFVSYSEQNRDWVLDHFLPNVEQRDGINVCLHERDFKVGLSILENIIQCIDQSRTILLVISQSFVSSNWCQFELHLAQHRLLETRREQLVLVLLENIPRITRPRTLQYLMRTKTYLKWPSEKRKKNGNTVINSADLVEQRKLFFKRLKQAIVERPYIS</sequence>
<dbReference type="InterPro" id="IPR003591">
    <property type="entry name" value="Leu-rich_rpt_typical-subtyp"/>
</dbReference>
<dbReference type="VEuPathDB" id="VectorBase:CSON006589"/>
<dbReference type="GO" id="GO:0004888">
    <property type="term" value="F:transmembrane signaling receptor activity"/>
    <property type="evidence" value="ECO:0007669"/>
    <property type="project" value="InterPro"/>
</dbReference>
<feature type="transmembrane region" description="Helical" evidence="13">
    <location>
        <begin position="671"/>
        <end position="691"/>
    </location>
</feature>
<dbReference type="GO" id="GO:0005886">
    <property type="term" value="C:plasma membrane"/>
    <property type="evidence" value="ECO:0007669"/>
    <property type="project" value="TreeGrafter"/>
</dbReference>
<keyword evidence="11" id="KW-0675">Receptor</keyword>
<dbReference type="InterPro" id="IPR001611">
    <property type="entry name" value="Leu-rich_rpt"/>
</dbReference>